<protein>
    <submittedName>
        <fullName evidence="2">Uncharacterized protein</fullName>
    </submittedName>
</protein>
<name>A0AAN9YTA6_9PEZI</name>
<comment type="caution">
    <text evidence="2">The sequence shown here is derived from an EMBL/GenBank/DDBJ whole genome shotgun (WGS) entry which is preliminary data.</text>
</comment>
<feature type="compositionally biased region" description="Basic and acidic residues" evidence="1">
    <location>
        <begin position="159"/>
        <end position="183"/>
    </location>
</feature>
<dbReference type="Proteomes" id="UP001320420">
    <property type="component" value="Unassembled WGS sequence"/>
</dbReference>
<dbReference type="AlphaFoldDB" id="A0AAN9YTA6"/>
<evidence type="ECO:0000313" key="3">
    <source>
        <dbReference type="Proteomes" id="UP001320420"/>
    </source>
</evidence>
<feature type="region of interest" description="Disordered" evidence="1">
    <location>
        <begin position="294"/>
        <end position="343"/>
    </location>
</feature>
<reference evidence="2 3" key="1">
    <citation type="submission" date="2024-02" db="EMBL/GenBank/DDBJ databases">
        <title>De novo assembly and annotation of 12 fungi associated with fruit tree decline syndrome in Ontario, Canada.</title>
        <authorList>
            <person name="Sulman M."/>
            <person name="Ellouze W."/>
            <person name="Ilyukhin E."/>
        </authorList>
    </citation>
    <scope>NUCLEOTIDE SEQUENCE [LARGE SCALE GENOMIC DNA]</scope>
    <source>
        <strain evidence="2 3">M11/M66-122</strain>
    </source>
</reference>
<feature type="compositionally biased region" description="Basic and acidic residues" evidence="1">
    <location>
        <begin position="484"/>
        <end position="493"/>
    </location>
</feature>
<feature type="compositionally biased region" description="Polar residues" evidence="1">
    <location>
        <begin position="365"/>
        <end position="399"/>
    </location>
</feature>
<feature type="compositionally biased region" description="Low complexity" evidence="1">
    <location>
        <begin position="544"/>
        <end position="558"/>
    </location>
</feature>
<feature type="compositionally biased region" description="Low complexity" evidence="1">
    <location>
        <begin position="460"/>
        <end position="476"/>
    </location>
</feature>
<feature type="compositionally biased region" description="Polar residues" evidence="1">
    <location>
        <begin position="314"/>
        <end position="324"/>
    </location>
</feature>
<feature type="compositionally biased region" description="Acidic residues" evidence="1">
    <location>
        <begin position="142"/>
        <end position="158"/>
    </location>
</feature>
<keyword evidence="3" id="KW-1185">Reference proteome</keyword>
<accession>A0AAN9YTA6</accession>
<feature type="compositionally biased region" description="Basic and acidic residues" evidence="1">
    <location>
        <begin position="355"/>
        <end position="364"/>
    </location>
</feature>
<dbReference type="EMBL" id="JAKJXP020000025">
    <property type="protein sequence ID" value="KAK7753767.1"/>
    <property type="molecule type" value="Genomic_DNA"/>
</dbReference>
<sequence length="587" mass="64648">MEPEPASTPKPAQESEQEPEQELKSRQPTQHLSTLLLLEGGSVSSAPGSRNSLSLRPKLNGRPQSRAKPRPVTMSRNPITGAIERTVTPQKAATNDNRLSRPTPPKPSDDPLRRWSLPVRSISPSAPPSTSWERPPSSPVVEEPEEEEYAEQSSEDEQEPKPRIESFRERLQREKEQKDREIESIVARTVVPTPAGSHYDDEEASSSTPEPPAAENGVGEVERRLKRLEKNGDAWLRVMGPLLENMTKTLEAMHGDGIRSELTMSDFMIDMEAEARRFSMMGRDMPAILQAAATQQGGSLGSLQHGTRSHQHLRQASTSSSPNNGKKEKKLGRGRSSSSLGRLRLQLDRAAKKSLDLTSRHTEHNGPQGSSTKSGLSATPRTPRTPMAETTRSSSPRTPQQDHEFEVDMAIRQRIKKQEEEFNELMSKWNSSTPRPSTSMQRPSSKASIGSGNNNGSGGVSNNDNEYNDSYSNDYNNDNDNDDENPKTEHRPLEFPQSVLSNDDNNNNDIEVEPPVHPMLKELREINRRHWPKAPSLDMLNPPAAAAGGRSRSSTAIGSRGGDGSDASGMGDALMRDLRSAAAPLEC</sequence>
<organism evidence="2 3">
    <name type="scientific">Diatrype stigma</name>
    <dbReference type="NCBI Taxonomy" id="117547"/>
    <lineage>
        <taxon>Eukaryota</taxon>
        <taxon>Fungi</taxon>
        <taxon>Dikarya</taxon>
        <taxon>Ascomycota</taxon>
        <taxon>Pezizomycotina</taxon>
        <taxon>Sordariomycetes</taxon>
        <taxon>Xylariomycetidae</taxon>
        <taxon>Xylariales</taxon>
        <taxon>Diatrypaceae</taxon>
        <taxon>Diatrype</taxon>
    </lineage>
</organism>
<feature type="compositionally biased region" description="Polar residues" evidence="1">
    <location>
        <begin position="87"/>
        <end position="97"/>
    </location>
</feature>
<gene>
    <name evidence="2" type="ORF">SLS62_004132</name>
</gene>
<feature type="compositionally biased region" description="Low complexity" evidence="1">
    <location>
        <begin position="334"/>
        <end position="343"/>
    </location>
</feature>
<evidence type="ECO:0000256" key="1">
    <source>
        <dbReference type="SAM" id="MobiDB-lite"/>
    </source>
</evidence>
<feature type="region of interest" description="Disordered" evidence="1">
    <location>
        <begin position="534"/>
        <end position="587"/>
    </location>
</feature>
<evidence type="ECO:0000313" key="2">
    <source>
        <dbReference type="EMBL" id="KAK7753767.1"/>
    </source>
</evidence>
<feature type="region of interest" description="Disordered" evidence="1">
    <location>
        <begin position="355"/>
        <end position="406"/>
    </location>
</feature>
<feature type="compositionally biased region" description="Polar residues" evidence="1">
    <location>
        <begin position="428"/>
        <end position="443"/>
    </location>
</feature>
<proteinExistence type="predicted"/>
<feature type="compositionally biased region" description="Low complexity" evidence="1">
    <location>
        <begin position="295"/>
        <end position="304"/>
    </location>
</feature>
<feature type="compositionally biased region" description="Polar residues" evidence="1">
    <location>
        <begin position="122"/>
        <end position="132"/>
    </location>
</feature>
<feature type="compositionally biased region" description="Polar residues" evidence="1">
    <location>
        <begin position="42"/>
        <end position="54"/>
    </location>
</feature>
<feature type="region of interest" description="Disordered" evidence="1">
    <location>
        <begin position="1"/>
        <end position="220"/>
    </location>
</feature>
<feature type="region of interest" description="Disordered" evidence="1">
    <location>
        <begin position="425"/>
        <end position="515"/>
    </location>
</feature>